<dbReference type="PANTHER" id="PTHR30177">
    <property type="entry name" value="GLYCINE BETAINE/L-PROLINE TRANSPORT SYSTEM PERMEASE PROTEIN PROW"/>
    <property type="match status" value="1"/>
</dbReference>
<dbReference type="CDD" id="cd06261">
    <property type="entry name" value="TM_PBP2"/>
    <property type="match status" value="1"/>
</dbReference>
<feature type="compositionally biased region" description="Basic and acidic residues" evidence="6">
    <location>
        <begin position="91"/>
        <end position="109"/>
    </location>
</feature>
<keyword evidence="4 7" id="KW-1133">Transmembrane helix</keyword>
<evidence type="ECO:0000256" key="3">
    <source>
        <dbReference type="ARBA" id="ARBA00022692"/>
    </source>
</evidence>
<evidence type="ECO:0000256" key="2">
    <source>
        <dbReference type="ARBA" id="ARBA00022448"/>
    </source>
</evidence>
<dbReference type="GO" id="GO:0055085">
    <property type="term" value="P:transmembrane transport"/>
    <property type="evidence" value="ECO:0007669"/>
    <property type="project" value="InterPro"/>
</dbReference>
<evidence type="ECO:0000259" key="8">
    <source>
        <dbReference type="Pfam" id="PF00528"/>
    </source>
</evidence>
<dbReference type="eggNOG" id="COG1174">
    <property type="taxonomic scope" value="Bacteria"/>
</dbReference>
<reference evidence="9 10" key="1">
    <citation type="journal article" date="2007" name="Genome Res.">
        <title>Reductive evolution and niche adaptation inferred from the genome of Mycobacterium ulcerans, the causative agent of Buruli ulcer.</title>
        <authorList>
            <person name="Stinear T.P."/>
            <person name="Seemann T."/>
            <person name="Pidot S."/>
            <person name="Frigui W."/>
            <person name="Reysset G."/>
            <person name="Garnier T."/>
            <person name="Meurice G."/>
            <person name="Simon D."/>
            <person name="Bouchier C."/>
            <person name="Ma L."/>
            <person name="Tichit M."/>
            <person name="Porter J.L."/>
            <person name="Ryan J."/>
            <person name="Johnson P.D."/>
            <person name="Davies J.K."/>
            <person name="Jenkin G.A."/>
            <person name="Small P.L."/>
            <person name="Jones L.M."/>
            <person name="Tekaia F."/>
            <person name="Laval F."/>
            <person name="Daffe M."/>
            <person name="Parkhill J."/>
            <person name="Cole S.T."/>
        </authorList>
    </citation>
    <scope>NUCLEOTIDE SEQUENCE [LARGE SCALE GENOMIC DNA]</scope>
    <source>
        <strain evidence="9 10">Agy99</strain>
    </source>
</reference>
<dbReference type="GO" id="GO:0031460">
    <property type="term" value="P:glycine betaine transport"/>
    <property type="evidence" value="ECO:0007669"/>
    <property type="project" value="TreeGrafter"/>
</dbReference>
<dbReference type="Pfam" id="PF00528">
    <property type="entry name" value="BPD_transp_1"/>
    <property type="match status" value="1"/>
</dbReference>
<name>A0PKD8_MYCUA</name>
<evidence type="ECO:0000313" key="10">
    <source>
        <dbReference type="Proteomes" id="UP000000765"/>
    </source>
</evidence>
<feature type="region of interest" description="Disordered" evidence="6">
    <location>
        <begin position="88"/>
        <end position="109"/>
    </location>
</feature>
<evidence type="ECO:0000256" key="6">
    <source>
        <dbReference type="SAM" id="MobiDB-lite"/>
    </source>
</evidence>
<gene>
    <name evidence="9" type="ordered locus">MUL_0032</name>
</gene>
<dbReference type="PANTHER" id="PTHR30177:SF4">
    <property type="entry name" value="OSMOPROTECTANT IMPORT PERMEASE PROTEIN OSMW"/>
    <property type="match status" value="1"/>
</dbReference>
<dbReference type="AlphaFoldDB" id="A0PKD8"/>
<evidence type="ECO:0000313" key="9">
    <source>
        <dbReference type="EMBL" id="ABL02807.1"/>
    </source>
</evidence>
<protein>
    <submittedName>
        <fullName evidence="9">Conserved hypothetical membrane protein</fullName>
    </submittedName>
</protein>
<keyword evidence="3 7" id="KW-0812">Transmembrane</keyword>
<organism evidence="9 10">
    <name type="scientific">Mycobacterium ulcerans (strain Agy99)</name>
    <dbReference type="NCBI Taxonomy" id="362242"/>
    <lineage>
        <taxon>Bacteria</taxon>
        <taxon>Bacillati</taxon>
        <taxon>Actinomycetota</taxon>
        <taxon>Actinomycetes</taxon>
        <taxon>Mycobacteriales</taxon>
        <taxon>Mycobacteriaceae</taxon>
        <taxon>Mycobacterium</taxon>
        <taxon>Mycobacterium ulcerans group</taxon>
    </lineage>
</organism>
<dbReference type="InterPro" id="IPR000515">
    <property type="entry name" value="MetI-like"/>
</dbReference>
<sequence length="234" mass="24380">MGAAATHVCLRGGRSAGLCDGGRCVRVGAPLAERVASVAAAALTPGDQPVGHGAHVCGGDSGGNRIDARTEAALFEADHHRRQFRSGRAGYRPDRAGGGRVRDRSARRDRCPHRLRRDPIIANTVTGLDGVDRRIVEAARGMGLSAFSTLRRVELPLSLPVIVAGVRTALVLIVGTAALASFTGGRGLGQLITTGIKLQQPVTLIVGAILVAALALFIDWLARLIEMVAAPRGL</sequence>
<evidence type="ECO:0000256" key="1">
    <source>
        <dbReference type="ARBA" id="ARBA00004141"/>
    </source>
</evidence>
<dbReference type="InterPro" id="IPR035906">
    <property type="entry name" value="MetI-like_sf"/>
</dbReference>
<accession>A0PKD8</accession>
<evidence type="ECO:0000256" key="5">
    <source>
        <dbReference type="ARBA" id="ARBA00023136"/>
    </source>
</evidence>
<dbReference type="Proteomes" id="UP000000765">
    <property type="component" value="Chromosome"/>
</dbReference>
<comment type="subcellular location">
    <subcellularLocation>
        <location evidence="1">Membrane</location>
        <topology evidence="1">Multi-pass membrane protein</topology>
    </subcellularLocation>
</comment>
<feature type="transmembrane region" description="Helical" evidence="7">
    <location>
        <begin position="202"/>
        <end position="222"/>
    </location>
</feature>
<dbReference type="KEGG" id="mul:MUL_0032"/>
<dbReference type="EMBL" id="CP000325">
    <property type="protein sequence ID" value="ABL02807.1"/>
    <property type="molecule type" value="Genomic_DNA"/>
</dbReference>
<proteinExistence type="predicted"/>
<evidence type="ECO:0000256" key="4">
    <source>
        <dbReference type="ARBA" id="ARBA00022989"/>
    </source>
</evidence>
<feature type="transmembrane region" description="Helical" evidence="7">
    <location>
        <begin position="157"/>
        <end position="182"/>
    </location>
</feature>
<evidence type="ECO:0000256" key="7">
    <source>
        <dbReference type="SAM" id="Phobius"/>
    </source>
</evidence>
<dbReference type="Gene3D" id="1.10.3720.10">
    <property type="entry name" value="MetI-like"/>
    <property type="match status" value="1"/>
</dbReference>
<dbReference type="HOGENOM" id="CLU_1184005_0_0_11"/>
<feature type="domain" description="ABC transmembrane type-1" evidence="8">
    <location>
        <begin position="119"/>
        <end position="226"/>
    </location>
</feature>
<dbReference type="InterPro" id="IPR051204">
    <property type="entry name" value="ABC_transp_perm/SBD"/>
</dbReference>
<keyword evidence="5 7" id="KW-0472">Membrane</keyword>
<dbReference type="SUPFAM" id="SSF161098">
    <property type="entry name" value="MetI-like"/>
    <property type="match status" value="1"/>
</dbReference>
<dbReference type="GO" id="GO:0016020">
    <property type="term" value="C:membrane"/>
    <property type="evidence" value="ECO:0007669"/>
    <property type="project" value="UniProtKB-SubCell"/>
</dbReference>
<keyword evidence="2" id="KW-0813">Transport</keyword>